<keyword evidence="5 8" id="KW-1133">Transmembrane helix</keyword>
<evidence type="ECO:0000256" key="5">
    <source>
        <dbReference type="ARBA" id="ARBA00022989"/>
    </source>
</evidence>
<evidence type="ECO:0000256" key="7">
    <source>
        <dbReference type="RuleBase" id="RU003879"/>
    </source>
</evidence>
<dbReference type="Proteomes" id="UP001500604">
    <property type="component" value="Unassembled WGS sequence"/>
</dbReference>
<evidence type="ECO:0000256" key="1">
    <source>
        <dbReference type="ARBA" id="ARBA00004162"/>
    </source>
</evidence>
<reference evidence="10" key="1">
    <citation type="journal article" date="2019" name="Int. J. Syst. Evol. Microbiol.">
        <title>The Global Catalogue of Microorganisms (GCM) 10K type strain sequencing project: providing services to taxonomists for standard genome sequencing and annotation.</title>
        <authorList>
            <consortium name="The Broad Institute Genomics Platform"/>
            <consortium name="The Broad Institute Genome Sequencing Center for Infectious Disease"/>
            <person name="Wu L."/>
            <person name="Ma J."/>
        </authorList>
    </citation>
    <scope>NUCLEOTIDE SEQUENCE [LARGE SCALE GENOMIC DNA]</scope>
    <source>
        <strain evidence="10">JCM 17805</strain>
    </source>
</reference>
<dbReference type="EMBL" id="BAABFL010000024">
    <property type="protein sequence ID" value="GAA4648067.1"/>
    <property type="molecule type" value="Genomic_DNA"/>
</dbReference>
<dbReference type="Gene3D" id="3.30.420.270">
    <property type="match status" value="1"/>
</dbReference>
<sequence length="140" mass="15346">MISISHNDEPQGSLLPDLTPLLDVIFIVMVFLMFTANVAPNVLKVDLPAAGAEAAVTLQEPDTLAVNLMPGDEGWAINGQRFSDWDAFASDLKQRVASQPERPLMIAGDRNVPMERLVQLLAFLQQNNMTAAQIQMEDAQ</sequence>
<keyword evidence="3" id="KW-1003">Cell membrane</keyword>
<accession>A0ABP8UWV0</accession>
<dbReference type="Pfam" id="PF02472">
    <property type="entry name" value="ExbD"/>
    <property type="match status" value="1"/>
</dbReference>
<evidence type="ECO:0000313" key="9">
    <source>
        <dbReference type="EMBL" id="GAA4648067.1"/>
    </source>
</evidence>
<keyword evidence="7" id="KW-0813">Transport</keyword>
<dbReference type="InterPro" id="IPR003400">
    <property type="entry name" value="ExbD"/>
</dbReference>
<comment type="subcellular location">
    <subcellularLocation>
        <location evidence="1">Cell membrane</location>
        <topology evidence="1">Single-pass membrane protein</topology>
    </subcellularLocation>
    <subcellularLocation>
        <location evidence="7">Cell membrane</location>
        <topology evidence="7">Single-pass type II membrane protein</topology>
    </subcellularLocation>
</comment>
<name>A0ABP8UWV0_9GAMM</name>
<evidence type="ECO:0000256" key="8">
    <source>
        <dbReference type="SAM" id="Phobius"/>
    </source>
</evidence>
<evidence type="ECO:0000256" key="2">
    <source>
        <dbReference type="ARBA" id="ARBA00005811"/>
    </source>
</evidence>
<organism evidence="9 10">
    <name type="scientific">Kistimonas scapharcae</name>
    <dbReference type="NCBI Taxonomy" id="1036133"/>
    <lineage>
        <taxon>Bacteria</taxon>
        <taxon>Pseudomonadati</taxon>
        <taxon>Pseudomonadota</taxon>
        <taxon>Gammaproteobacteria</taxon>
        <taxon>Oceanospirillales</taxon>
        <taxon>Endozoicomonadaceae</taxon>
        <taxon>Kistimonas</taxon>
    </lineage>
</organism>
<keyword evidence="6 8" id="KW-0472">Membrane</keyword>
<evidence type="ECO:0000256" key="6">
    <source>
        <dbReference type="ARBA" id="ARBA00023136"/>
    </source>
</evidence>
<comment type="similarity">
    <text evidence="2 7">Belongs to the ExbD/TolR family.</text>
</comment>
<evidence type="ECO:0000256" key="3">
    <source>
        <dbReference type="ARBA" id="ARBA00022475"/>
    </source>
</evidence>
<dbReference type="PANTHER" id="PTHR30558">
    <property type="entry name" value="EXBD MEMBRANE COMPONENT OF PMF-DRIVEN MACROMOLECULE IMPORT SYSTEM"/>
    <property type="match status" value="1"/>
</dbReference>
<proteinExistence type="inferred from homology"/>
<comment type="caution">
    <text evidence="9">The sequence shown here is derived from an EMBL/GenBank/DDBJ whole genome shotgun (WGS) entry which is preliminary data.</text>
</comment>
<protein>
    <submittedName>
        <fullName evidence="9">Biopolymer transporter ExbD</fullName>
    </submittedName>
</protein>
<gene>
    <name evidence="9" type="ORF">GCM10023116_03310</name>
</gene>
<evidence type="ECO:0000256" key="4">
    <source>
        <dbReference type="ARBA" id="ARBA00022692"/>
    </source>
</evidence>
<keyword evidence="7" id="KW-0653">Protein transport</keyword>
<keyword evidence="10" id="KW-1185">Reference proteome</keyword>
<evidence type="ECO:0000313" key="10">
    <source>
        <dbReference type="Proteomes" id="UP001500604"/>
    </source>
</evidence>
<dbReference type="PANTHER" id="PTHR30558:SF15">
    <property type="entry name" value="BIOPOLYMER TRANSPORT PROTEIN EXBD1"/>
    <property type="match status" value="1"/>
</dbReference>
<keyword evidence="4 7" id="KW-0812">Transmembrane</keyword>
<dbReference type="RefSeq" id="WP_345193238.1">
    <property type="nucleotide sequence ID" value="NZ_BAABFL010000024.1"/>
</dbReference>
<feature type="transmembrane region" description="Helical" evidence="8">
    <location>
        <begin position="20"/>
        <end position="39"/>
    </location>
</feature>